<comment type="caution">
    <text evidence="1">The sequence shown here is derived from an EMBL/GenBank/DDBJ whole genome shotgun (WGS) entry which is preliminary data.</text>
</comment>
<gene>
    <name evidence="1" type="ORF">AVEN_47603_1</name>
</gene>
<dbReference type="AlphaFoldDB" id="A0A4Y2DNJ8"/>
<dbReference type="Proteomes" id="UP000499080">
    <property type="component" value="Unassembled WGS sequence"/>
</dbReference>
<proteinExistence type="predicted"/>
<organism evidence="1 2">
    <name type="scientific">Araneus ventricosus</name>
    <name type="common">Orbweaver spider</name>
    <name type="synonym">Epeira ventricosa</name>
    <dbReference type="NCBI Taxonomy" id="182803"/>
    <lineage>
        <taxon>Eukaryota</taxon>
        <taxon>Metazoa</taxon>
        <taxon>Ecdysozoa</taxon>
        <taxon>Arthropoda</taxon>
        <taxon>Chelicerata</taxon>
        <taxon>Arachnida</taxon>
        <taxon>Araneae</taxon>
        <taxon>Araneomorphae</taxon>
        <taxon>Entelegynae</taxon>
        <taxon>Araneoidea</taxon>
        <taxon>Araneidae</taxon>
        <taxon>Araneus</taxon>
    </lineage>
</organism>
<protein>
    <submittedName>
        <fullName evidence="1">Uncharacterized protein</fullName>
    </submittedName>
</protein>
<dbReference type="EMBL" id="BGPR01000384">
    <property type="protein sequence ID" value="GBM17205.1"/>
    <property type="molecule type" value="Genomic_DNA"/>
</dbReference>
<evidence type="ECO:0000313" key="1">
    <source>
        <dbReference type="EMBL" id="GBM17205.1"/>
    </source>
</evidence>
<evidence type="ECO:0000313" key="2">
    <source>
        <dbReference type="Proteomes" id="UP000499080"/>
    </source>
</evidence>
<keyword evidence="2" id="KW-1185">Reference proteome</keyword>
<reference evidence="1 2" key="1">
    <citation type="journal article" date="2019" name="Sci. Rep.">
        <title>Orb-weaving spider Araneus ventricosus genome elucidates the spidroin gene catalogue.</title>
        <authorList>
            <person name="Kono N."/>
            <person name="Nakamura H."/>
            <person name="Ohtoshi R."/>
            <person name="Moran D.A.P."/>
            <person name="Shinohara A."/>
            <person name="Yoshida Y."/>
            <person name="Fujiwara M."/>
            <person name="Mori M."/>
            <person name="Tomita M."/>
            <person name="Arakawa K."/>
        </authorList>
    </citation>
    <scope>NUCLEOTIDE SEQUENCE [LARGE SCALE GENOMIC DNA]</scope>
</reference>
<name>A0A4Y2DNJ8_ARAVE</name>
<sequence length="95" mass="11061">MTYWYRVGGFQIRNPIPLKIRRVLDLLHVKSYVGGKRPPAVVVQHNPPRRSLPYWFKALKSRRGRETTSCSKRTQAFIKMFSSYLHTTPLNMGGN</sequence>
<accession>A0A4Y2DNJ8</accession>